<dbReference type="GO" id="GO:0034196">
    <property type="term" value="P:acylglycerol transport"/>
    <property type="evidence" value="ECO:0007669"/>
    <property type="project" value="InterPro"/>
</dbReference>
<evidence type="ECO:0000313" key="2">
    <source>
        <dbReference type="EMBL" id="KAG0570155.1"/>
    </source>
</evidence>
<feature type="compositionally biased region" description="Polar residues" evidence="1">
    <location>
        <begin position="105"/>
        <end position="122"/>
    </location>
</feature>
<sequence>MKSVLPSKYWNEEVSSSRSLDGVAHSLPAEPPPLGLVAGTRLSRSQQLLLLQRFLAIPCTPSYAVDADNKGGLVLDRVLGSTGGDNWWATLTGRVRPQRMGRSDQPVSRGTSMTDETSTSSAFDKLKESANRFLGSSLYALCFRSRVQLGRTTLSGTSELDNLSRQSLPDQQPPLGVVPWRGRAALRHKLDQHQILLEAAYHECYVDRHSNSWEVPHTVSADVASRGALGGLRYRVGVHHSAGAPLKGGGGQGALKVPPGALPGLRIQAGASMEKSLNLWKGESNRSSKNSYSFLEARPSISLSGVLGGMVGVQMDPLYGTKTSMDSYNGGTNGSNQPTPPDSSNPRYSSDMFASAGLNAQFGQFERRYLDFTKFGVRVDVGAASKLISAISSKSRQAASSQGWPICERVRPTLALSLQQQVLGPLRARVDSRVSVDPLNLKQQPSVEEIICGLDYPLDASGAAKLCVWYSPTRREGMAEFRILER</sequence>
<dbReference type="PANTHER" id="PTHR34954:SF3">
    <property type="entry name" value="EXPRESSED PROTEIN"/>
    <property type="match status" value="1"/>
</dbReference>
<dbReference type="GO" id="GO:0009941">
    <property type="term" value="C:chloroplast envelope"/>
    <property type="evidence" value="ECO:0007669"/>
    <property type="project" value="TreeGrafter"/>
</dbReference>
<comment type="caution">
    <text evidence="2">The sequence shown here is derived from an EMBL/GenBank/DDBJ whole genome shotgun (WGS) entry which is preliminary data.</text>
</comment>
<dbReference type="Proteomes" id="UP000822688">
    <property type="component" value="Chromosome 6"/>
</dbReference>
<feature type="region of interest" description="Disordered" evidence="1">
    <location>
        <begin position="322"/>
        <end position="350"/>
    </location>
</feature>
<dbReference type="AlphaFoldDB" id="A0A8T0HGL4"/>
<dbReference type="EMBL" id="CM026427">
    <property type="protein sequence ID" value="KAG0570155.1"/>
    <property type="molecule type" value="Genomic_DNA"/>
</dbReference>
<protein>
    <submittedName>
        <fullName evidence="2">Uncharacterized protein</fullName>
    </submittedName>
</protein>
<keyword evidence="3" id="KW-1185">Reference proteome</keyword>
<organism evidence="2 3">
    <name type="scientific">Ceratodon purpureus</name>
    <name type="common">Fire moss</name>
    <name type="synonym">Dicranum purpureum</name>
    <dbReference type="NCBI Taxonomy" id="3225"/>
    <lineage>
        <taxon>Eukaryota</taxon>
        <taxon>Viridiplantae</taxon>
        <taxon>Streptophyta</taxon>
        <taxon>Embryophyta</taxon>
        <taxon>Bryophyta</taxon>
        <taxon>Bryophytina</taxon>
        <taxon>Bryopsida</taxon>
        <taxon>Dicranidae</taxon>
        <taxon>Pseudoditrichales</taxon>
        <taxon>Ditrichaceae</taxon>
        <taxon>Ceratodon</taxon>
    </lineage>
</organism>
<dbReference type="InterPro" id="IPR044160">
    <property type="entry name" value="TGD4-like"/>
</dbReference>
<feature type="compositionally biased region" description="Polar residues" evidence="1">
    <location>
        <begin position="322"/>
        <end position="337"/>
    </location>
</feature>
<dbReference type="PANTHER" id="PTHR34954">
    <property type="entry name" value="EXPRESSED PROTEIN"/>
    <property type="match status" value="1"/>
</dbReference>
<dbReference type="GO" id="GO:0070300">
    <property type="term" value="F:phosphatidic acid binding"/>
    <property type="evidence" value="ECO:0007669"/>
    <property type="project" value="InterPro"/>
</dbReference>
<dbReference type="OrthoDB" id="512148at2759"/>
<feature type="region of interest" description="Disordered" evidence="1">
    <location>
        <begin position="98"/>
        <end position="122"/>
    </location>
</feature>
<name>A0A8T0HGL4_CERPU</name>
<proteinExistence type="predicted"/>
<gene>
    <name evidence="2" type="ORF">KC19_6G142500</name>
</gene>
<evidence type="ECO:0000313" key="3">
    <source>
        <dbReference type="Proteomes" id="UP000822688"/>
    </source>
</evidence>
<reference evidence="2 3" key="1">
    <citation type="submission" date="2020-06" db="EMBL/GenBank/DDBJ databases">
        <title>WGS assembly of Ceratodon purpureus strain R40.</title>
        <authorList>
            <person name="Carey S.B."/>
            <person name="Jenkins J."/>
            <person name="Shu S."/>
            <person name="Lovell J.T."/>
            <person name="Sreedasyam A."/>
            <person name="Maumus F."/>
            <person name="Tiley G.P."/>
            <person name="Fernandez-Pozo N."/>
            <person name="Barry K."/>
            <person name="Chen C."/>
            <person name="Wang M."/>
            <person name="Lipzen A."/>
            <person name="Daum C."/>
            <person name="Saski C.A."/>
            <person name="Payton A.C."/>
            <person name="Mcbreen J.C."/>
            <person name="Conrad R.E."/>
            <person name="Kollar L.M."/>
            <person name="Olsson S."/>
            <person name="Huttunen S."/>
            <person name="Landis J.B."/>
            <person name="Wickett N.J."/>
            <person name="Johnson M.G."/>
            <person name="Rensing S.A."/>
            <person name="Grimwood J."/>
            <person name="Schmutz J."/>
            <person name="Mcdaniel S.F."/>
        </authorList>
    </citation>
    <scope>NUCLEOTIDE SEQUENCE [LARGE SCALE GENOMIC DNA]</scope>
    <source>
        <strain evidence="2 3">R40</strain>
    </source>
</reference>
<accession>A0A8T0HGL4</accession>
<dbReference type="GO" id="GO:1990052">
    <property type="term" value="P:ER to chloroplast lipid transport"/>
    <property type="evidence" value="ECO:0007669"/>
    <property type="project" value="InterPro"/>
</dbReference>
<evidence type="ECO:0000256" key="1">
    <source>
        <dbReference type="SAM" id="MobiDB-lite"/>
    </source>
</evidence>